<dbReference type="Pfam" id="PF06739">
    <property type="entry name" value="SBBP"/>
    <property type="match status" value="5"/>
</dbReference>
<name>A0A556MN12_9FLAO</name>
<dbReference type="EMBL" id="VLPL01000008">
    <property type="protein sequence ID" value="TSJ41296.1"/>
    <property type="molecule type" value="Genomic_DNA"/>
</dbReference>
<evidence type="ECO:0000313" key="4">
    <source>
        <dbReference type="EMBL" id="TSJ41296.1"/>
    </source>
</evidence>
<feature type="domain" description="Secretion system C-terminal sorting" evidence="3">
    <location>
        <begin position="845"/>
        <end position="911"/>
    </location>
</feature>
<dbReference type="Proteomes" id="UP000316008">
    <property type="component" value="Unassembled WGS sequence"/>
</dbReference>
<dbReference type="Pfam" id="PF18962">
    <property type="entry name" value="Por_Secre_tail"/>
    <property type="match status" value="1"/>
</dbReference>
<accession>A0A556MN12</accession>
<comment type="caution">
    <text evidence="4">The sequence shown here is derived from an EMBL/GenBank/DDBJ whole genome shotgun (WGS) entry which is preliminary data.</text>
</comment>
<protein>
    <submittedName>
        <fullName evidence="4">T9SS type A sorting domain-containing protein</fullName>
    </submittedName>
</protein>
<evidence type="ECO:0000259" key="3">
    <source>
        <dbReference type="Pfam" id="PF18962"/>
    </source>
</evidence>
<sequence length="917" mass="97330">MRSRKEPGSSNEKPWPSTLADGGFHARIEQYERICNPDEVTKGKSIAKVMLFCFRNPLIPSSTIFLIIFTSPINQSNMYQYSKNILLSLAFLAIAKFNSAQTFEWVNTVGGTDYYSGKSIDTDASGNVYVTGQFDGTAGVPGATVPVLPLSGEKDSYVAKLDSSGNFLWTRGLGGSEYVLTNSIAVDALGNSYIAGHFTETADFNPGPGIAMLTSASDLDGFIVKLDASGNFVWVKQFAGTDRINVNAIVLDASGNIYTTGTFRATADFDPGTGTSMLTAASIGEDIFISKLDPAGNFVWVKQQGGTGTDVSYAIAVDASGNVHTTGSFYGTADFDPGTGTAGLTVAGFRDVFVSKLDASGNFVWAKQLGGTTMEDGYGIAVDAQGNVYTTGSYYGSGDYDPGPGVFNLAVYANDYDVFISKLDASGNFVWAKKFGNNSLSDDFGYSIALDASNNVYVTGVFEGTTDFDPGPGIYTLPPGGAENVFIAKLDHSGNFVWAGKMGGAQLDAGYSIAIDPFWNIYTTGIFDATVDFDPGPGVHNITSFGGYQAFIHKMSQCDNTGTDVQSSCDPYTWIDGNTYASSNNTATYMLTNSSGCDSLVTLNLSINTSAGTDVQSACSPYTWIDGNTYVASNDTATYILTNAAGCDSVVTLHFTLNNPTTGTDVQTACDSYTWIDGNTYTLDNNTATYVLTNTAGCDSVVTLNLTIYKSSPGTIDVQTACGSYTWLDGNTYTASNNTATYTLANAAGCDSVVTLNLTITSLPNVATSTTGITITANNSTASYQWLDCNTNTPILGADNQSFTPTANGNYAVELTQNGCVDTSACVNITTVGIIENDFGIKLEVYPNPSDGSFSVDMGDNFHMISVEISDLNGRVLRRETLKETGSFNLSLEESSGVYLLTVQSEERKAVIRLIKK</sequence>
<dbReference type="AlphaFoldDB" id="A0A556MN12"/>
<evidence type="ECO:0000256" key="2">
    <source>
        <dbReference type="SAM" id="MobiDB-lite"/>
    </source>
</evidence>
<keyword evidence="5" id="KW-1185">Reference proteome</keyword>
<feature type="region of interest" description="Disordered" evidence="2">
    <location>
        <begin position="1"/>
        <end position="21"/>
    </location>
</feature>
<keyword evidence="1" id="KW-0732">Signal</keyword>
<dbReference type="PANTHER" id="PTHR35580:SF1">
    <property type="entry name" value="PHYTASE-LIKE DOMAIN-CONTAINING PROTEIN"/>
    <property type="match status" value="1"/>
</dbReference>
<evidence type="ECO:0000256" key="1">
    <source>
        <dbReference type="ARBA" id="ARBA00022729"/>
    </source>
</evidence>
<dbReference type="InterPro" id="IPR026444">
    <property type="entry name" value="Secre_tail"/>
</dbReference>
<organism evidence="4 5">
    <name type="scientific">Fluviicola chungangensis</name>
    <dbReference type="NCBI Taxonomy" id="2597671"/>
    <lineage>
        <taxon>Bacteria</taxon>
        <taxon>Pseudomonadati</taxon>
        <taxon>Bacteroidota</taxon>
        <taxon>Flavobacteriia</taxon>
        <taxon>Flavobacteriales</taxon>
        <taxon>Crocinitomicaceae</taxon>
        <taxon>Fluviicola</taxon>
    </lineage>
</organism>
<dbReference type="SUPFAM" id="SSF101898">
    <property type="entry name" value="NHL repeat"/>
    <property type="match status" value="1"/>
</dbReference>
<proteinExistence type="predicted"/>
<dbReference type="InterPro" id="IPR052918">
    <property type="entry name" value="Motility_Chemotaxis_Reg"/>
</dbReference>
<dbReference type="OrthoDB" id="9811934at2"/>
<gene>
    <name evidence="4" type="ORF">FO442_15405</name>
</gene>
<reference evidence="4 5" key="1">
    <citation type="submission" date="2019-07" db="EMBL/GenBank/DDBJ databases">
        <authorList>
            <person name="Huq M.A."/>
        </authorList>
    </citation>
    <scope>NUCLEOTIDE SEQUENCE [LARGE SCALE GENOMIC DNA]</scope>
    <source>
        <strain evidence="4 5">MAH-3</strain>
    </source>
</reference>
<dbReference type="NCBIfam" id="TIGR04183">
    <property type="entry name" value="Por_Secre_tail"/>
    <property type="match status" value="1"/>
</dbReference>
<evidence type="ECO:0000313" key="5">
    <source>
        <dbReference type="Proteomes" id="UP000316008"/>
    </source>
</evidence>
<dbReference type="PANTHER" id="PTHR35580">
    <property type="entry name" value="CELL SURFACE GLYCOPROTEIN (S-LAYER PROTEIN)-LIKE PROTEIN"/>
    <property type="match status" value="1"/>
</dbReference>
<dbReference type="InterPro" id="IPR010620">
    <property type="entry name" value="SBBP_repeat"/>
</dbReference>